<dbReference type="SUPFAM" id="SSF52058">
    <property type="entry name" value="L domain-like"/>
    <property type="match status" value="2"/>
</dbReference>
<organism evidence="3 4">
    <name type="scientific">Gaetbulibacter jejuensis</name>
    <dbReference type="NCBI Taxonomy" id="584607"/>
    <lineage>
        <taxon>Bacteria</taxon>
        <taxon>Pseudomonadati</taxon>
        <taxon>Bacteroidota</taxon>
        <taxon>Flavobacteriia</taxon>
        <taxon>Flavobacteriales</taxon>
        <taxon>Flavobacteriaceae</taxon>
        <taxon>Gaetbulibacter</taxon>
    </lineage>
</organism>
<dbReference type="RefSeq" id="WP_343797993.1">
    <property type="nucleotide sequence ID" value="NZ_BAAAGF010000003.1"/>
</dbReference>
<dbReference type="NCBIfam" id="TIGR04183">
    <property type="entry name" value="Por_Secre_tail"/>
    <property type="match status" value="1"/>
</dbReference>
<sequence length="587" mass="62716">MKKQLLILIATLLFSISYAQTVGDTFIDNFITYEITSLSPNNVETVDYDTNGGAVVTIPDTVTYNNIVFDVTSVGSACFFDKQLTSIIIGNNIISCGQSAFRQNQLVNVVIPDNVLNIGNYSFLNNQLTNIDFGSGLTSIPEQSFQNNQFTSLNIPDNITAIGWRAFESNNQLTCITVEATVPPTIITGTGDSFNTRSNIDLTIPTGTANDYAAATWTGFNSVAEGITGNFTVNHITYAITSSTNNTVKTTDYNTTGGTVVNIPATVTRGCETYTVTEIGNNSFLQNQLTSVTIPDTVISIGEGAFNNNSISSLTLGSNVEIIGNWAFRHNSLTSLTIPNSVTSISIYAFGNNNITNLSLGSSIEIIGDSAFSENDILSLTIPDSVISIGDNAFIYSDNMTSLVIGNNVTSIGDFAFAMNPSLSILTNVTIPASVTAIGEYAFGISSLTDVTVLATIPPTITTGGTYDTFATYRSNIHLHIPPGTMGAYVTDPGALWTGFNPVTEDALSVDEFQLQHVVKIITNPESLTITSTNSLQLNSYTLYTITGAKIHTGASTEISTSTMSKGIYILALDFDQGMLIKKVMIN</sequence>
<proteinExistence type="predicted"/>
<protein>
    <recommendedName>
        <fullName evidence="5">Secreted protein (Por secretion system target)</fullName>
    </recommendedName>
</protein>
<dbReference type="Proteomes" id="UP001500736">
    <property type="component" value="Unassembled WGS sequence"/>
</dbReference>
<evidence type="ECO:0000313" key="3">
    <source>
        <dbReference type="EMBL" id="GAA0745308.1"/>
    </source>
</evidence>
<dbReference type="InterPro" id="IPR026444">
    <property type="entry name" value="Secre_tail"/>
</dbReference>
<evidence type="ECO:0000256" key="1">
    <source>
        <dbReference type="ARBA" id="ARBA00022729"/>
    </source>
</evidence>
<accession>A0ABP3V2P1</accession>
<comment type="caution">
    <text evidence="3">The sequence shown here is derived from an EMBL/GenBank/DDBJ whole genome shotgun (WGS) entry which is preliminary data.</text>
</comment>
<reference evidence="4" key="1">
    <citation type="journal article" date="2019" name="Int. J. Syst. Evol. Microbiol.">
        <title>The Global Catalogue of Microorganisms (GCM) 10K type strain sequencing project: providing services to taxonomists for standard genome sequencing and annotation.</title>
        <authorList>
            <consortium name="The Broad Institute Genomics Platform"/>
            <consortium name="The Broad Institute Genome Sequencing Center for Infectious Disease"/>
            <person name="Wu L."/>
            <person name="Ma J."/>
        </authorList>
    </citation>
    <scope>NUCLEOTIDE SEQUENCE [LARGE SCALE GENOMIC DNA]</scope>
    <source>
        <strain evidence="4">JCM 15976</strain>
    </source>
</reference>
<dbReference type="Gene3D" id="3.80.10.10">
    <property type="entry name" value="Ribonuclease Inhibitor"/>
    <property type="match status" value="3"/>
</dbReference>
<evidence type="ECO:0008006" key="5">
    <source>
        <dbReference type="Google" id="ProtNLM"/>
    </source>
</evidence>
<dbReference type="EMBL" id="BAAAGF010000003">
    <property type="protein sequence ID" value="GAA0745308.1"/>
    <property type="molecule type" value="Genomic_DNA"/>
</dbReference>
<evidence type="ECO:0000313" key="4">
    <source>
        <dbReference type="Proteomes" id="UP001500736"/>
    </source>
</evidence>
<dbReference type="InterPro" id="IPR032675">
    <property type="entry name" value="LRR_dom_sf"/>
</dbReference>
<dbReference type="InterPro" id="IPR053139">
    <property type="entry name" value="Surface_bspA-like"/>
</dbReference>
<feature type="chain" id="PRO_5047279023" description="Secreted protein (Por secretion system target)" evidence="2">
    <location>
        <begin position="20"/>
        <end position="587"/>
    </location>
</feature>
<feature type="signal peptide" evidence="2">
    <location>
        <begin position="1"/>
        <end position="19"/>
    </location>
</feature>
<keyword evidence="4" id="KW-1185">Reference proteome</keyword>
<dbReference type="Pfam" id="PF13306">
    <property type="entry name" value="LRR_5"/>
    <property type="match status" value="2"/>
</dbReference>
<name>A0ABP3V2P1_9FLAO</name>
<dbReference type="PANTHER" id="PTHR45661">
    <property type="entry name" value="SURFACE ANTIGEN"/>
    <property type="match status" value="1"/>
</dbReference>
<dbReference type="Gene3D" id="3.40.50.12480">
    <property type="match status" value="1"/>
</dbReference>
<evidence type="ECO:0000256" key="2">
    <source>
        <dbReference type="SAM" id="SignalP"/>
    </source>
</evidence>
<gene>
    <name evidence="3" type="ORF">GCM10009431_20250</name>
</gene>
<dbReference type="InterPro" id="IPR026906">
    <property type="entry name" value="LRR_5"/>
</dbReference>
<keyword evidence="1 2" id="KW-0732">Signal</keyword>
<dbReference type="PANTHER" id="PTHR45661:SF3">
    <property type="entry name" value="IG-LIKE DOMAIN-CONTAINING PROTEIN"/>
    <property type="match status" value="1"/>
</dbReference>